<dbReference type="InterPro" id="IPR029058">
    <property type="entry name" value="AB_hydrolase_fold"/>
</dbReference>
<sequence length="518" mass="59928">MARKYNMLQIGGENYAHHFSDRKDVNWVHQPFNSLADVEEIEALMKKQKSFEFVFVQAPYSETLIQVFRLVSLPYNTYVDHQFWNAAFEAEDIVRARMIRPFKYEDEAERLDKLLSLAFSGQYGDHISSRNAVISQSFKGDYYYEGQHTLVMTGDFGDDFQPILSWSMYLYNDSNRVNQFWAEYTATDGVELSYTLRFYETADMPELKATYVLEGDLLKKPFNIPRKDYDAYILVSAKAKGRGTLRVGNLHKRWTRIEYGEFILGGERFHDEARGEFIHYFDPGDLKPPLNVYFSGYRTAEGFEGFYIMRNLKAPFILFGDPRLEGGGFYLGGETYENQIKKVIQDKLDWLGFKDDDLILSGLSMGSFGALYYGAQLNPAAVVVGKPLVNIGDIADNMRLIRPEDFGTSLDILLESEKALDQDAIQRLNNKFWDTLKQSDISNTVFAVAYMENDDYDLTAYQNLLPVLSRQHARVMSRSIPGRHNDDTPTIASWFTNFYHMIMESRFGRVRHERKKSI</sequence>
<dbReference type="RefSeq" id="WP_019167354.1">
    <property type="nucleotide sequence ID" value="NZ_CAIB01000025.1"/>
</dbReference>
<dbReference type="STRING" id="1141106.GCA_000308095_02482"/>
<keyword evidence="2" id="KW-1185">Reference proteome</keyword>
<dbReference type="InterPro" id="IPR022267">
    <property type="entry name" value="Asp2"/>
</dbReference>
<dbReference type="AlphaFoldDB" id="A0A380G4F3"/>
<gene>
    <name evidence="1" type="primary">asp2_3</name>
    <name evidence="1" type="ORF">NCTC11048_00619</name>
</gene>
<evidence type="ECO:0000313" key="1">
    <source>
        <dbReference type="EMBL" id="SUM45632.1"/>
    </source>
</evidence>
<accession>A0A380G4F3</accession>
<dbReference type="SUPFAM" id="SSF53474">
    <property type="entry name" value="alpha/beta-Hydrolases"/>
    <property type="match status" value="1"/>
</dbReference>
<name>A0A380G4F3_STAIN</name>
<protein>
    <submittedName>
        <fullName evidence="1">Accessory Sec system protein Asp2</fullName>
    </submittedName>
</protein>
<dbReference type="OrthoDB" id="9768578at2"/>
<dbReference type="Pfam" id="PF16929">
    <property type="entry name" value="Asp2"/>
    <property type="match status" value="1"/>
</dbReference>
<proteinExistence type="predicted"/>
<dbReference type="Proteomes" id="UP000255549">
    <property type="component" value="Unassembled WGS sequence"/>
</dbReference>
<dbReference type="GO" id="GO:0015031">
    <property type="term" value="P:protein transport"/>
    <property type="evidence" value="ECO:0007669"/>
    <property type="project" value="InterPro"/>
</dbReference>
<organism evidence="1 2">
    <name type="scientific">Staphylococcus intermedius NCTC 11048</name>
    <dbReference type="NCBI Taxonomy" id="1141106"/>
    <lineage>
        <taxon>Bacteria</taxon>
        <taxon>Bacillati</taxon>
        <taxon>Bacillota</taxon>
        <taxon>Bacilli</taxon>
        <taxon>Bacillales</taxon>
        <taxon>Staphylococcaceae</taxon>
        <taxon>Staphylococcus</taxon>
        <taxon>Staphylococcus intermedius group</taxon>
    </lineage>
</organism>
<evidence type="ECO:0000313" key="2">
    <source>
        <dbReference type="Proteomes" id="UP000255549"/>
    </source>
</evidence>
<reference evidence="1 2" key="1">
    <citation type="submission" date="2018-06" db="EMBL/GenBank/DDBJ databases">
        <authorList>
            <consortium name="Pathogen Informatics"/>
            <person name="Doyle S."/>
        </authorList>
    </citation>
    <scope>NUCLEOTIDE SEQUENCE [LARGE SCALE GENOMIC DNA]</scope>
    <source>
        <strain evidence="2">NCTC 11048</strain>
    </source>
</reference>
<dbReference type="NCBIfam" id="TIGR03712">
    <property type="entry name" value="acc_sec_asp2"/>
    <property type="match status" value="1"/>
</dbReference>
<dbReference type="EMBL" id="UHDP01000003">
    <property type="protein sequence ID" value="SUM45632.1"/>
    <property type="molecule type" value="Genomic_DNA"/>
</dbReference>